<dbReference type="InterPro" id="IPR006439">
    <property type="entry name" value="HAD-SF_hydro_IA"/>
</dbReference>
<dbReference type="EMBL" id="CAUJNA010002068">
    <property type="protein sequence ID" value="CAJ1390431.1"/>
    <property type="molecule type" value="Genomic_DNA"/>
</dbReference>
<gene>
    <name evidence="1" type="ORF">EVOR1521_LOCUS15860</name>
</gene>
<dbReference type="InterPro" id="IPR052791">
    <property type="entry name" value="SSM1_domain"/>
</dbReference>
<comment type="caution">
    <text evidence="1">The sequence shown here is derived from an EMBL/GenBank/DDBJ whole genome shotgun (WGS) entry which is preliminary data.</text>
</comment>
<dbReference type="Pfam" id="PF00702">
    <property type="entry name" value="Hydrolase"/>
    <property type="match status" value="1"/>
</dbReference>
<name>A0AA36IN71_9DINO</name>
<dbReference type="AlphaFoldDB" id="A0AA36IN71"/>
<dbReference type="PANTHER" id="PTHR47438">
    <property type="entry name" value="PHOSPHATE METABOLISM PROTEIN 8-RELATED"/>
    <property type="match status" value="1"/>
</dbReference>
<dbReference type="SUPFAM" id="SSF56784">
    <property type="entry name" value="HAD-like"/>
    <property type="match status" value="1"/>
</dbReference>
<dbReference type="InterPro" id="IPR023214">
    <property type="entry name" value="HAD_sf"/>
</dbReference>
<evidence type="ECO:0000313" key="1">
    <source>
        <dbReference type="EMBL" id="CAJ1390431.1"/>
    </source>
</evidence>
<evidence type="ECO:0000313" key="2">
    <source>
        <dbReference type="Proteomes" id="UP001178507"/>
    </source>
</evidence>
<proteinExistence type="predicted"/>
<dbReference type="GO" id="GO:0009166">
    <property type="term" value="P:nucleotide catabolic process"/>
    <property type="evidence" value="ECO:0007669"/>
    <property type="project" value="TreeGrafter"/>
</dbReference>
<protein>
    <submittedName>
        <fullName evidence="1">Uncharacterized protein</fullName>
    </submittedName>
</protein>
<dbReference type="Proteomes" id="UP001178507">
    <property type="component" value="Unassembled WGS sequence"/>
</dbReference>
<accession>A0AA36IN71</accession>
<feature type="non-terminal residue" evidence="1">
    <location>
        <position position="491"/>
    </location>
</feature>
<reference evidence="1" key="1">
    <citation type="submission" date="2023-08" db="EMBL/GenBank/DDBJ databases">
        <authorList>
            <person name="Chen Y."/>
            <person name="Shah S."/>
            <person name="Dougan E. K."/>
            <person name="Thang M."/>
            <person name="Chan C."/>
        </authorList>
    </citation>
    <scope>NUCLEOTIDE SEQUENCE</scope>
</reference>
<dbReference type="GO" id="GO:0006206">
    <property type="term" value="P:pyrimidine nucleobase metabolic process"/>
    <property type="evidence" value="ECO:0007669"/>
    <property type="project" value="TreeGrafter"/>
</dbReference>
<sequence>TSKGELCWRVARLHGPVARRCAACGLHPMCKQTLFARVGLPRQGGEVLFLDCDDCLYQNNWTTADKLTESIAHYTARLGVSEKKAYDLYQEYGTALKGLLAEKILDREGAEVYLQEVHKIDLSDIAADPRLAQMLRSLRCPTWIFTASTREHVKRCIRQLGLPQFEVIDTRACRLETKHSPSSFQVAMKEAGVHRPECCILCDDSVKNIRAAKAMDWRTVLVGLRCRERRKEICCEEADFHIRTIHQLPAVMPELFLWESEASDGAGLAALWMTSSQILGMLGAFSPCRGFSQARLAESRLYSKKCFLPVPIELLLLSTGCQIAGGPTPALWACGCCFCCTALALALQGYAWSAWSCQLLLRPWWDPEGCPVPGAPLASALLAGSLCSWLPLRRLSRPKWLLAVWVSAAAPQLWAATRQVDSTWLWPAALLVDLLLGVGARPKGACVSTAAEKQSPSWRAGALADLLALALVVVLLAEPPVPEPPGEHGGA</sequence>
<keyword evidence="2" id="KW-1185">Reference proteome</keyword>
<dbReference type="NCBIfam" id="TIGR01509">
    <property type="entry name" value="HAD-SF-IA-v3"/>
    <property type="match status" value="1"/>
</dbReference>
<organism evidence="1 2">
    <name type="scientific">Effrenium voratum</name>
    <dbReference type="NCBI Taxonomy" id="2562239"/>
    <lineage>
        <taxon>Eukaryota</taxon>
        <taxon>Sar</taxon>
        <taxon>Alveolata</taxon>
        <taxon>Dinophyceae</taxon>
        <taxon>Suessiales</taxon>
        <taxon>Symbiodiniaceae</taxon>
        <taxon>Effrenium</taxon>
    </lineage>
</organism>
<dbReference type="Gene3D" id="3.40.50.1000">
    <property type="entry name" value="HAD superfamily/HAD-like"/>
    <property type="match status" value="1"/>
</dbReference>
<dbReference type="InterPro" id="IPR036412">
    <property type="entry name" value="HAD-like_sf"/>
</dbReference>
<dbReference type="GO" id="GO:0008252">
    <property type="term" value="F:nucleotidase activity"/>
    <property type="evidence" value="ECO:0007669"/>
    <property type="project" value="TreeGrafter"/>
</dbReference>
<dbReference type="PANTHER" id="PTHR47438:SF1">
    <property type="entry name" value="PHOSPHATE METABOLISM PROTEIN 8-RELATED"/>
    <property type="match status" value="1"/>
</dbReference>